<comment type="similarity">
    <text evidence="1">Belongs to the AAA ATPase family.</text>
</comment>
<dbReference type="GO" id="GO:0005524">
    <property type="term" value="F:ATP binding"/>
    <property type="evidence" value="ECO:0007669"/>
    <property type="project" value="UniProtKB-KW"/>
</dbReference>
<dbReference type="Gene3D" id="3.40.50.300">
    <property type="entry name" value="P-loop containing nucleotide triphosphate hydrolases"/>
    <property type="match status" value="1"/>
</dbReference>
<dbReference type="OrthoDB" id="10251136at2759"/>
<feature type="compositionally biased region" description="Polar residues" evidence="4">
    <location>
        <begin position="251"/>
        <end position="266"/>
    </location>
</feature>
<dbReference type="InterPro" id="IPR003959">
    <property type="entry name" value="ATPase_AAA_core"/>
</dbReference>
<dbReference type="Proteomes" id="UP000469558">
    <property type="component" value="Unassembled WGS sequence"/>
</dbReference>
<feature type="domain" description="AAA+ ATPase" evidence="5">
    <location>
        <begin position="619"/>
        <end position="770"/>
    </location>
</feature>
<feature type="compositionally biased region" description="Basic and acidic residues" evidence="4">
    <location>
        <begin position="471"/>
        <end position="493"/>
    </location>
</feature>
<keyword evidence="2" id="KW-0547">Nucleotide-binding</keyword>
<dbReference type="PANTHER" id="PTHR23074">
    <property type="entry name" value="AAA DOMAIN-CONTAINING"/>
    <property type="match status" value="1"/>
</dbReference>
<dbReference type="GO" id="GO:0016887">
    <property type="term" value="F:ATP hydrolysis activity"/>
    <property type="evidence" value="ECO:0007669"/>
    <property type="project" value="InterPro"/>
</dbReference>
<evidence type="ECO:0000256" key="1">
    <source>
        <dbReference type="ARBA" id="ARBA00006914"/>
    </source>
</evidence>
<dbReference type="InterPro" id="IPR003960">
    <property type="entry name" value="ATPase_AAA_CS"/>
</dbReference>
<evidence type="ECO:0000313" key="6">
    <source>
        <dbReference type="EMBL" id="TVY62736.1"/>
    </source>
</evidence>
<keyword evidence="3" id="KW-0067">ATP-binding</keyword>
<feature type="region of interest" description="Disordered" evidence="4">
    <location>
        <begin position="93"/>
        <end position="546"/>
    </location>
</feature>
<evidence type="ECO:0000259" key="5">
    <source>
        <dbReference type="SMART" id="SM00382"/>
    </source>
</evidence>
<proteinExistence type="inferred from homology"/>
<dbReference type="Gene3D" id="1.10.8.60">
    <property type="match status" value="1"/>
</dbReference>
<evidence type="ECO:0000256" key="2">
    <source>
        <dbReference type="ARBA" id="ARBA00022741"/>
    </source>
</evidence>
<dbReference type="PANTHER" id="PTHR23074:SF17">
    <property type="entry name" value="FIDGETIN-LIKE PROTEIN 1"/>
    <property type="match status" value="1"/>
</dbReference>
<dbReference type="InterPro" id="IPR003593">
    <property type="entry name" value="AAA+_ATPase"/>
</dbReference>
<dbReference type="Pfam" id="PF00004">
    <property type="entry name" value="AAA"/>
    <property type="match status" value="1"/>
</dbReference>
<feature type="compositionally biased region" description="Polar residues" evidence="4">
    <location>
        <begin position="188"/>
        <end position="203"/>
    </location>
</feature>
<accession>A0A8T9BUL1</accession>
<gene>
    <name evidence="6" type="primary">SAP1</name>
    <name evidence="6" type="ORF">LSUE1_G007522</name>
</gene>
<feature type="compositionally biased region" description="Basic and acidic residues" evidence="4">
    <location>
        <begin position="424"/>
        <end position="452"/>
    </location>
</feature>
<comment type="caution">
    <text evidence="6">The sequence shown here is derived from an EMBL/GenBank/DDBJ whole genome shotgun (WGS) entry which is preliminary data.</text>
</comment>
<dbReference type="AlphaFoldDB" id="A0A8T9BUL1"/>
<feature type="compositionally biased region" description="Basic and acidic residues" evidence="4">
    <location>
        <begin position="267"/>
        <end position="277"/>
    </location>
</feature>
<evidence type="ECO:0000313" key="7">
    <source>
        <dbReference type="Proteomes" id="UP000469558"/>
    </source>
</evidence>
<dbReference type="SUPFAM" id="SSF52540">
    <property type="entry name" value="P-loop containing nucleoside triphosphate hydrolases"/>
    <property type="match status" value="1"/>
</dbReference>
<evidence type="ECO:0000256" key="3">
    <source>
        <dbReference type="ARBA" id="ARBA00022840"/>
    </source>
</evidence>
<dbReference type="PROSITE" id="PS00674">
    <property type="entry name" value="AAA"/>
    <property type="match status" value="1"/>
</dbReference>
<feature type="compositionally biased region" description="Low complexity" evidence="4">
    <location>
        <begin position="208"/>
        <end position="217"/>
    </location>
</feature>
<organism evidence="6 7">
    <name type="scientific">Lachnellula suecica</name>
    <dbReference type="NCBI Taxonomy" id="602035"/>
    <lineage>
        <taxon>Eukaryota</taxon>
        <taxon>Fungi</taxon>
        <taxon>Dikarya</taxon>
        <taxon>Ascomycota</taxon>
        <taxon>Pezizomycotina</taxon>
        <taxon>Leotiomycetes</taxon>
        <taxon>Helotiales</taxon>
        <taxon>Lachnaceae</taxon>
        <taxon>Lachnellula</taxon>
    </lineage>
</organism>
<evidence type="ECO:0000256" key="4">
    <source>
        <dbReference type="SAM" id="MobiDB-lite"/>
    </source>
</evidence>
<dbReference type="InterPro" id="IPR050304">
    <property type="entry name" value="MT-severing_AAA_ATPase"/>
</dbReference>
<dbReference type="SMART" id="SM00382">
    <property type="entry name" value="AAA"/>
    <property type="match status" value="1"/>
</dbReference>
<sequence length="875" mass="96517">MMRNKTSSSLQKTYDECYLICSTAVYFEGQGNETEALRSWRSALDQIYYHNAYRVPAGYIPRTETEKALKDSLRDMEMQCKERVDLLEALKASRKEKASADKEKDKDASTGDKEKDGKIHRSSRHTPRQSNEAPRENNVSGSGFIGDGTVPVVSYEGIMKPPPLPQRPSLGSKSSSERAVVGRKSDSSFKPTSSRLSESSTTPGMLVPPAKKSSRSPSPEKGRTMLHTLRSGDRAGMKPTLRNQKPKKENPVTNKAATLAWQSLGKSSRDRLGRSLEADVDNSSTTLHDPGRKESSSDPSNRRPGSSGAVRYDHKTRTLVPDNTHSHPPASASPVDLLSGKSEFYGASGRSNSYPFPPTDPGQPGAVSGSMLTASALQDLIDLDPPMSSSETLKPSKRTPPPPPPHSKKPTNFEPLSYPTYLKEYPETSAKKTKAESEMPTRRKPAEAEGSSKVHRKPVPANISSPRHRDRHAERDDARRTQRREVKKPKDEDTSSQSVDDDTNSSGNRASKPKKKMKQKLKEKGILADPTTPTSGDSDEDVKDPVKSAWDEKVAHLMKNLPRGVDEGAAKQIFNEIVVKGDEVHWDDVAGLDIAKNALKEAVVYPFLRPDLFMGLREPARGMLLFGPPGTGKTMLARAVATESRSTFFSISASSLTSKYLGESEKLVRALFMLAKALAPSIIFVDEIDSLLSSRSGSGEHEATRRIKTEFLIQWSDLQRAAAGREQSEKEKREGDASRVLVLAATNLPWAIDEAARRRFVRRQYIPLPEDQTRAVQLRTLIGHQKHSLNEDDIQKLVELTDGFSGSDITALAKDAAMGPLRSLGEALLHMSMDQIRPIQFVDFEASLVNIRPSVSKQGLKEFEDWAREFGERGG</sequence>
<dbReference type="EMBL" id="QGMK01001946">
    <property type="protein sequence ID" value="TVY62736.1"/>
    <property type="molecule type" value="Genomic_DNA"/>
</dbReference>
<dbReference type="InterPro" id="IPR027417">
    <property type="entry name" value="P-loop_NTPase"/>
</dbReference>
<feature type="compositionally biased region" description="Polar residues" evidence="4">
    <location>
        <begin position="128"/>
        <end position="141"/>
    </location>
</feature>
<name>A0A8T9BUL1_9HELO</name>
<feature type="compositionally biased region" description="Basic and acidic residues" evidence="4">
    <location>
        <begin position="93"/>
        <end position="119"/>
    </location>
</feature>
<keyword evidence="7" id="KW-1185">Reference proteome</keyword>
<dbReference type="InterPro" id="IPR015415">
    <property type="entry name" value="Spast_Vps4_C"/>
</dbReference>
<protein>
    <submittedName>
        <fullName evidence="6">Protein SAP1</fullName>
    </submittedName>
</protein>
<reference evidence="6 7" key="1">
    <citation type="submission" date="2018-05" db="EMBL/GenBank/DDBJ databases">
        <title>Genome sequencing and assembly of the regulated plant pathogen Lachnellula willkommii and related sister species for the development of diagnostic species identification markers.</title>
        <authorList>
            <person name="Giroux E."/>
            <person name="Bilodeau G."/>
        </authorList>
    </citation>
    <scope>NUCLEOTIDE SEQUENCE [LARGE SCALE GENOMIC DNA]</scope>
    <source>
        <strain evidence="6 7">CBS 268.59</strain>
    </source>
</reference>
<dbReference type="Pfam" id="PF17862">
    <property type="entry name" value="AAA_lid_3"/>
    <property type="match status" value="1"/>
</dbReference>
<dbReference type="InterPro" id="IPR041569">
    <property type="entry name" value="AAA_lid_3"/>
</dbReference>
<dbReference type="FunFam" id="3.40.50.300:FF:000093">
    <property type="entry name" value="Fidgetin-like 1"/>
    <property type="match status" value="1"/>
</dbReference>
<dbReference type="Pfam" id="PF09336">
    <property type="entry name" value="Vps4_C"/>
    <property type="match status" value="1"/>
</dbReference>
<dbReference type="FunFam" id="1.10.8.60:FF:000022">
    <property type="entry name" value="Fidgetin like 1"/>
    <property type="match status" value="1"/>
</dbReference>